<evidence type="ECO:0000256" key="8">
    <source>
        <dbReference type="ARBA" id="ARBA00049047"/>
    </source>
</evidence>
<dbReference type="EC" id="4.2.1.20" evidence="9"/>
<organism evidence="11">
    <name type="scientific">Batrachospermum sp</name>
    <dbReference type="NCBI Taxonomy" id="31373"/>
    <lineage>
        <taxon>Eukaryota</taxon>
        <taxon>Rhodophyta</taxon>
        <taxon>Florideophyceae</taxon>
        <taxon>Nemaliophycidae</taxon>
        <taxon>Batrachospermales</taxon>
        <taxon>Batrachospermaceae</taxon>
        <taxon>Batrachospermum</taxon>
    </lineage>
</organism>
<comment type="pathway">
    <text evidence="2 9">Amino-acid biosynthesis; L-tryptophan biosynthesis; L-tryptophan from chorismate: step 5/5.</text>
</comment>
<feature type="active site" description="Proton acceptor" evidence="9">
    <location>
        <position position="64"/>
    </location>
</feature>
<keyword evidence="4 9" id="KW-0028">Amino-acid biosynthesis</keyword>
<geneLocation type="chloroplast" evidence="11"/>
<feature type="active site" description="Proton acceptor" evidence="9">
    <location>
        <position position="75"/>
    </location>
</feature>
<reference evidence="11" key="1">
    <citation type="submission" date="2020-01" db="EMBL/GenBank/DDBJ databases">
        <title>The chloroplast and mitochondrion of a new freshwater red algal species from China.</title>
        <authorList>
            <person name="Fang K."/>
            <person name="Xie S."/>
        </authorList>
    </citation>
    <scope>NUCLEOTIDE SEQUENCE</scope>
    <source>
        <strain evidence="11">SAS-FKP1901</strain>
    </source>
</reference>
<evidence type="ECO:0000256" key="7">
    <source>
        <dbReference type="ARBA" id="ARBA00023239"/>
    </source>
</evidence>
<name>A0A8K1YUV3_9FLOR</name>
<dbReference type="InterPro" id="IPR011060">
    <property type="entry name" value="RibuloseP-bd_barrel"/>
</dbReference>
<dbReference type="CDD" id="cd04724">
    <property type="entry name" value="Tryptophan_synthase_alpha"/>
    <property type="match status" value="1"/>
</dbReference>
<evidence type="ECO:0000256" key="2">
    <source>
        <dbReference type="ARBA" id="ARBA00004733"/>
    </source>
</evidence>
<comment type="function">
    <text evidence="1 9">The alpha subunit is responsible for the aldol cleavage of indoleglycerol phosphate to indole and glyceraldehyde 3-phosphate.</text>
</comment>
<evidence type="ECO:0000256" key="9">
    <source>
        <dbReference type="HAMAP-Rule" id="MF_00131"/>
    </source>
</evidence>
<dbReference type="AlphaFoldDB" id="A0A8K1YUV3"/>
<dbReference type="Pfam" id="PF00290">
    <property type="entry name" value="Trp_syntA"/>
    <property type="match status" value="1"/>
</dbReference>
<accession>A0A8K1YUV3</accession>
<evidence type="ECO:0000256" key="3">
    <source>
        <dbReference type="ARBA" id="ARBA00011270"/>
    </source>
</evidence>
<dbReference type="FunFam" id="3.20.20.70:FF:000037">
    <property type="entry name" value="Tryptophan synthase alpha chain"/>
    <property type="match status" value="1"/>
</dbReference>
<evidence type="ECO:0000256" key="10">
    <source>
        <dbReference type="RuleBase" id="RU003662"/>
    </source>
</evidence>
<dbReference type="InterPro" id="IPR013785">
    <property type="entry name" value="Aldolase_TIM"/>
</dbReference>
<dbReference type="InterPro" id="IPR002028">
    <property type="entry name" value="Trp_synthase_suA"/>
</dbReference>
<dbReference type="NCBIfam" id="TIGR00262">
    <property type="entry name" value="trpA"/>
    <property type="match status" value="1"/>
</dbReference>
<comment type="subcellular location">
    <subcellularLocation>
        <location evidence="9">Plastid</location>
        <location evidence="9">Chloroplast</location>
    </subcellularLocation>
</comment>
<keyword evidence="5 9" id="KW-0822">Tryptophan biosynthesis</keyword>
<dbReference type="GO" id="GO:0009507">
    <property type="term" value="C:chloroplast"/>
    <property type="evidence" value="ECO:0007669"/>
    <property type="project" value="UniProtKB-SubCell"/>
</dbReference>
<keyword evidence="11" id="KW-0150">Chloroplast</keyword>
<keyword evidence="6 9" id="KW-0057">Aromatic amino acid biosynthesis</keyword>
<keyword evidence="7 9" id="KW-0456">Lyase</keyword>
<evidence type="ECO:0000313" key="11">
    <source>
        <dbReference type="EMBL" id="UEQ12148.1"/>
    </source>
</evidence>
<dbReference type="UniPathway" id="UPA00035">
    <property type="reaction ID" value="UER00044"/>
</dbReference>
<dbReference type="HAMAP" id="MF_00131">
    <property type="entry name" value="Trp_synth_alpha"/>
    <property type="match status" value="1"/>
</dbReference>
<comment type="subunit">
    <text evidence="3 9">Tetramer of two alpha and two beta chains.</text>
</comment>
<proteinExistence type="inferred from homology"/>
<dbReference type="PANTHER" id="PTHR43406">
    <property type="entry name" value="TRYPTOPHAN SYNTHASE, ALPHA CHAIN"/>
    <property type="match status" value="1"/>
</dbReference>
<dbReference type="PANTHER" id="PTHR43406:SF1">
    <property type="entry name" value="TRYPTOPHAN SYNTHASE ALPHA CHAIN, CHLOROPLASTIC"/>
    <property type="match status" value="1"/>
</dbReference>
<gene>
    <name evidence="9 11" type="primary">trpA</name>
</gene>
<comment type="catalytic activity">
    <reaction evidence="8 9">
        <text>(1S,2R)-1-C-(indol-3-yl)glycerol 3-phosphate + L-serine = D-glyceraldehyde 3-phosphate + L-tryptophan + H2O</text>
        <dbReference type="Rhea" id="RHEA:10532"/>
        <dbReference type="ChEBI" id="CHEBI:15377"/>
        <dbReference type="ChEBI" id="CHEBI:33384"/>
        <dbReference type="ChEBI" id="CHEBI:57912"/>
        <dbReference type="ChEBI" id="CHEBI:58866"/>
        <dbReference type="ChEBI" id="CHEBI:59776"/>
        <dbReference type="EC" id="4.2.1.20"/>
    </reaction>
</comment>
<dbReference type="GO" id="GO:0005829">
    <property type="term" value="C:cytosol"/>
    <property type="evidence" value="ECO:0007669"/>
    <property type="project" value="TreeGrafter"/>
</dbReference>
<dbReference type="SUPFAM" id="SSF51366">
    <property type="entry name" value="Ribulose-phoshate binding barrel"/>
    <property type="match status" value="1"/>
</dbReference>
<comment type="similarity">
    <text evidence="9 10">Belongs to the TrpA family.</text>
</comment>
<evidence type="ECO:0000256" key="5">
    <source>
        <dbReference type="ARBA" id="ARBA00022822"/>
    </source>
</evidence>
<evidence type="ECO:0000256" key="6">
    <source>
        <dbReference type="ARBA" id="ARBA00023141"/>
    </source>
</evidence>
<dbReference type="InterPro" id="IPR018204">
    <property type="entry name" value="Trp_synthase_alpha_AS"/>
</dbReference>
<dbReference type="EMBL" id="MN905507">
    <property type="protein sequence ID" value="UEQ12148.1"/>
    <property type="molecule type" value="Genomic_DNA"/>
</dbReference>
<keyword evidence="11" id="KW-0934">Plastid</keyword>
<protein>
    <recommendedName>
        <fullName evidence="9">Tryptophan synthase alpha chain</fullName>
        <ecNumber evidence="9">4.2.1.20</ecNumber>
    </recommendedName>
</protein>
<dbReference type="PROSITE" id="PS00167">
    <property type="entry name" value="TRP_SYNTHASE_ALPHA"/>
    <property type="match status" value="1"/>
</dbReference>
<dbReference type="Gene3D" id="3.20.20.70">
    <property type="entry name" value="Aldolase class I"/>
    <property type="match status" value="1"/>
</dbReference>
<sequence length="281" mass="31179">MMFNVILIIKPNLFIFYMKSISQSLISLGNQCALIPFITAGNPDLYSTKQILKILDNEGADIIELGVPYSDPLADGPIIQEASRKALACGVTLDKILQLVTEVSPTLHAPLILFTYYNPILSRGMERFLFDIANAGIKGLIIPDLPLEESDYMCNLCLELSIELILFVTPASSNDRISSILSKSSNIIYLVSTLGVTGIRKEVHEDMEQFITKIKSKTNKLLILGFGISTLEHVNMVSKWDINGVVIGSALVQHLSEKDINNQFYNLKNFCHSIKKVLIST</sequence>
<evidence type="ECO:0000256" key="4">
    <source>
        <dbReference type="ARBA" id="ARBA00022605"/>
    </source>
</evidence>
<dbReference type="GO" id="GO:0004834">
    <property type="term" value="F:tryptophan synthase activity"/>
    <property type="evidence" value="ECO:0007669"/>
    <property type="project" value="UniProtKB-UniRule"/>
</dbReference>
<evidence type="ECO:0000256" key="1">
    <source>
        <dbReference type="ARBA" id="ARBA00003365"/>
    </source>
</evidence>